<keyword evidence="9" id="KW-0539">Nucleus</keyword>
<evidence type="ECO:0000256" key="2">
    <source>
        <dbReference type="ARBA" id="ARBA00004286"/>
    </source>
</evidence>
<dbReference type="SMART" id="SM00645">
    <property type="entry name" value="Pept_C1"/>
    <property type="match status" value="1"/>
</dbReference>
<organism evidence="12 13">
    <name type="scientific">Saprolegnia diclina (strain VS20)</name>
    <dbReference type="NCBI Taxonomy" id="1156394"/>
    <lineage>
        <taxon>Eukaryota</taxon>
        <taxon>Sar</taxon>
        <taxon>Stramenopiles</taxon>
        <taxon>Oomycota</taxon>
        <taxon>Saprolegniomycetes</taxon>
        <taxon>Saprolegniales</taxon>
        <taxon>Saprolegniaceae</taxon>
        <taxon>Saprolegnia</taxon>
    </lineage>
</organism>
<dbReference type="STRING" id="1156394.T0RFC5"/>
<dbReference type="InterPro" id="IPR039417">
    <property type="entry name" value="Peptidase_C1A_papain-like"/>
</dbReference>
<dbReference type="GO" id="GO:0030527">
    <property type="term" value="F:structural constituent of chromatin"/>
    <property type="evidence" value="ECO:0007669"/>
    <property type="project" value="InterPro"/>
</dbReference>
<feature type="domain" description="Peptidase C1A papain C-terminal" evidence="11">
    <location>
        <begin position="186"/>
        <end position="383"/>
    </location>
</feature>
<dbReference type="PANTHER" id="PTHR12411">
    <property type="entry name" value="CYSTEINE PROTEASE FAMILY C1-RELATED"/>
    <property type="match status" value="1"/>
</dbReference>
<dbReference type="GO" id="GO:0003677">
    <property type="term" value="F:DNA binding"/>
    <property type="evidence" value="ECO:0007669"/>
    <property type="project" value="UniProtKB-KW"/>
</dbReference>
<proteinExistence type="inferred from homology"/>
<dbReference type="SMART" id="SM00417">
    <property type="entry name" value="H4"/>
    <property type="match status" value="1"/>
</dbReference>
<dbReference type="CDD" id="cd02248">
    <property type="entry name" value="Peptidase_C1A"/>
    <property type="match status" value="1"/>
</dbReference>
<evidence type="ECO:0000256" key="6">
    <source>
        <dbReference type="ARBA" id="ARBA00022454"/>
    </source>
</evidence>
<evidence type="ECO:0000256" key="8">
    <source>
        <dbReference type="ARBA" id="ARBA00023145"/>
    </source>
</evidence>
<dbReference type="AlphaFoldDB" id="T0RFC5"/>
<evidence type="ECO:0000256" key="4">
    <source>
        <dbReference type="ARBA" id="ARBA00008455"/>
    </source>
</evidence>
<dbReference type="GO" id="GO:0000786">
    <property type="term" value="C:nucleosome"/>
    <property type="evidence" value="ECO:0007669"/>
    <property type="project" value="UniProtKB-KW"/>
</dbReference>
<dbReference type="OrthoDB" id="10253408at2759"/>
<dbReference type="InterPro" id="IPR001951">
    <property type="entry name" value="Histone_H4"/>
</dbReference>
<dbReference type="eggNOG" id="KOG1543">
    <property type="taxonomic scope" value="Eukaryota"/>
</dbReference>
<dbReference type="InterPro" id="IPR038765">
    <property type="entry name" value="Papain-like_cys_pep_sf"/>
</dbReference>
<comment type="subunit">
    <text evidence="5">The nucleosome is a histone octamer containing two molecules each of H2A, H2B, H3 and H4 assembled in one H3-H4 heterotetramer and two H2A-H2B heterodimers. The octamer wraps approximately 147 bp of DNA.</text>
</comment>
<comment type="similarity">
    <text evidence="4">Belongs to the peptidase C1 family.</text>
</comment>
<dbReference type="Gene3D" id="1.10.20.10">
    <property type="entry name" value="Histone, subunit A"/>
    <property type="match status" value="1"/>
</dbReference>
<protein>
    <recommendedName>
        <fullName evidence="11">Peptidase C1A papain C-terminal domain-containing protein</fullName>
    </recommendedName>
</protein>
<dbReference type="EMBL" id="JH767172">
    <property type="protein sequence ID" value="EQC30988.1"/>
    <property type="molecule type" value="Genomic_DNA"/>
</dbReference>
<dbReference type="VEuPathDB" id="FungiDB:SDRG_11461"/>
<reference evidence="12 13" key="1">
    <citation type="submission" date="2012-04" db="EMBL/GenBank/DDBJ databases">
        <title>The Genome Sequence of Saprolegnia declina VS20.</title>
        <authorList>
            <consortium name="The Broad Institute Genome Sequencing Platform"/>
            <person name="Russ C."/>
            <person name="Nusbaum C."/>
            <person name="Tyler B."/>
            <person name="van West P."/>
            <person name="Dieguez-Uribeondo J."/>
            <person name="de Bruijn I."/>
            <person name="Tripathy S."/>
            <person name="Jiang R."/>
            <person name="Young S.K."/>
            <person name="Zeng Q."/>
            <person name="Gargeya S."/>
            <person name="Fitzgerald M."/>
            <person name="Haas B."/>
            <person name="Abouelleil A."/>
            <person name="Alvarado L."/>
            <person name="Arachchi H.M."/>
            <person name="Berlin A."/>
            <person name="Chapman S.B."/>
            <person name="Goldberg J."/>
            <person name="Griggs A."/>
            <person name="Gujja S."/>
            <person name="Hansen M."/>
            <person name="Howarth C."/>
            <person name="Imamovic A."/>
            <person name="Larimer J."/>
            <person name="McCowen C."/>
            <person name="Montmayeur A."/>
            <person name="Murphy C."/>
            <person name="Neiman D."/>
            <person name="Pearson M."/>
            <person name="Priest M."/>
            <person name="Roberts A."/>
            <person name="Saif S."/>
            <person name="Shea T."/>
            <person name="Sisk P."/>
            <person name="Sykes S."/>
            <person name="Wortman J."/>
            <person name="Nusbaum C."/>
            <person name="Birren B."/>
        </authorList>
    </citation>
    <scope>NUCLEOTIDE SEQUENCE [LARGE SCALE GENOMIC DNA]</scope>
    <source>
        <strain evidence="12 13">VS20</strain>
    </source>
</reference>
<evidence type="ECO:0000256" key="1">
    <source>
        <dbReference type="ARBA" id="ARBA00004123"/>
    </source>
</evidence>
<dbReference type="GO" id="GO:0046982">
    <property type="term" value="F:protein heterodimerization activity"/>
    <property type="evidence" value="ECO:0007669"/>
    <property type="project" value="InterPro"/>
</dbReference>
<dbReference type="PRINTS" id="PR00623">
    <property type="entry name" value="HISTONEH4"/>
</dbReference>
<keyword evidence="13" id="KW-1185">Reference proteome</keyword>
<sequence>MLVSVQKHLRAVGREHPTSNHDVERIYSTILPDTIASIVRQLPRGSVKRISGLIYEETRGVLKVFLENVIKDLVTYTEHAGRKTVTAMDAQESGHLHIAITALLAVSTTALDLSPTARASLTLELDAWNQVFGPSYLPRGASKAALAVLQATKPHARFELGRFALFSLAEFRAQFRTTPKPQHDNVPRLVKRGVGVATAPWTAWVFSATAVVEAAHCIATGTLLDVSEQDIVSCDRDLFDDGCNGGVEFTAMDWISKQGIYLANDYPYTSGVDGQNGVCQMSCKKQSLAINSFDFAIGEPALEAALAVQPVAVEVEAANFAWMLYKDGIVTECPGNDVDHVAVTVGYGVEKGVNYFKVRNSWGADWGEAGPTFRALKTTPAPTTKPAC</sequence>
<dbReference type="GO" id="GO:0006508">
    <property type="term" value="P:proteolysis"/>
    <property type="evidence" value="ECO:0007669"/>
    <property type="project" value="InterPro"/>
</dbReference>
<evidence type="ECO:0000256" key="10">
    <source>
        <dbReference type="ARBA" id="ARBA00023269"/>
    </source>
</evidence>
<name>T0RFC5_SAPDV</name>
<gene>
    <name evidence="12" type="ORF">SDRG_11461</name>
</gene>
<evidence type="ECO:0000256" key="5">
    <source>
        <dbReference type="ARBA" id="ARBA00011538"/>
    </source>
</evidence>
<evidence type="ECO:0000259" key="11">
    <source>
        <dbReference type="SMART" id="SM00645"/>
    </source>
</evidence>
<dbReference type="GeneID" id="19952188"/>
<dbReference type="InParanoid" id="T0RFC5"/>
<dbReference type="InterPro" id="IPR013128">
    <property type="entry name" value="Peptidase_C1A"/>
</dbReference>
<dbReference type="eggNOG" id="KOG3467">
    <property type="taxonomic scope" value="Eukaryota"/>
</dbReference>
<keyword evidence="8" id="KW-0865">Zymogen</keyword>
<dbReference type="SUPFAM" id="SSF54001">
    <property type="entry name" value="Cysteine proteinases"/>
    <property type="match status" value="1"/>
</dbReference>
<evidence type="ECO:0000313" key="13">
    <source>
        <dbReference type="Proteomes" id="UP000030762"/>
    </source>
</evidence>
<dbReference type="Proteomes" id="UP000030762">
    <property type="component" value="Unassembled WGS sequence"/>
</dbReference>
<comment type="similarity">
    <text evidence="3">Belongs to the histone H4 family.</text>
</comment>
<comment type="subcellular location">
    <subcellularLocation>
        <location evidence="2">Chromosome</location>
    </subcellularLocation>
    <subcellularLocation>
        <location evidence="1">Nucleus</location>
    </subcellularLocation>
</comment>
<accession>T0RFC5</accession>
<dbReference type="CDD" id="cd22912">
    <property type="entry name" value="HFD_H4"/>
    <property type="match status" value="1"/>
</dbReference>
<dbReference type="InterPro" id="IPR009072">
    <property type="entry name" value="Histone-fold"/>
</dbReference>
<evidence type="ECO:0000313" key="12">
    <source>
        <dbReference type="EMBL" id="EQC30988.1"/>
    </source>
</evidence>
<dbReference type="GO" id="GO:0005634">
    <property type="term" value="C:nucleus"/>
    <property type="evidence" value="ECO:0007669"/>
    <property type="project" value="UniProtKB-SubCell"/>
</dbReference>
<dbReference type="Pfam" id="PF00112">
    <property type="entry name" value="Peptidase_C1"/>
    <property type="match status" value="1"/>
</dbReference>
<keyword evidence="7" id="KW-0238">DNA-binding</keyword>
<dbReference type="Gene3D" id="3.90.70.10">
    <property type="entry name" value="Cysteine proteinases"/>
    <property type="match status" value="1"/>
</dbReference>
<dbReference type="GO" id="GO:0008234">
    <property type="term" value="F:cysteine-type peptidase activity"/>
    <property type="evidence" value="ECO:0007669"/>
    <property type="project" value="InterPro"/>
</dbReference>
<evidence type="ECO:0000256" key="9">
    <source>
        <dbReference type="ARBA" id="ARBA00023242"/>
    </source>
</evidence>
<dbReference type="InterPro" id="IPR000668">
    <property type="entry name" value="Peptidase_C1A_C"/>
</dbReference>
<evidence type="ECO:0000256" key="3">
    <source>
        <dbReference type="ARBA" id="ARBA00006564"/>
    </source>
</evidence>
<keyword evidence="6" id="KW-0158">Chromosome</keyword>
<dbReference type="SUPFAM" id="SSF47113">
    <property type="entry name" value="Histone-fold"/>
    <property type="match status" value="1"/>
</dbReference>
<keyword evidence="10" id="KW-0544">Nucleosome core</keyword>
<dbReference type="RefSeq" id="XP_008615726.1">
    <property type="nucleotide sequence ID" value="XM_008617504.1"/>
</dbReference>
<evidence type="ECO:0000256" key="7">
    <source>
        <dbReference type="ARBA" id="ARBA00023125"/>
    </source>
</evidence>